<comment type="caution">
    <text evidence="3">The sequence shown here is derived from an EMBL/GenBank/DDBJ whole genome shotgun (WGS) entry which is preliminary data.</text>
</comment>
<name>A0A556N082_9FLAO</name>
<evidence type="ECO:0000256" key="1">
    <source>
        <dbReference type="SAM" id="Coils"/>
    </source>
</evidence>
<protein>
    <recommendedName>
        <fullName evidence="5">OmpH family outer membrane protein</fullName>
    </recommendedName>
</protein>
<accession>A0A556N082</accession>
<dbReference type="Proteomes" id="UP000316008">
    <property type="component" value="Unassembled WGS sequence"/>
</dbReference>
<dbReference type="OrthoDB" id="9553523at2"/>
<keyword evidence="2" id="KW-0732">Signal</keyword>
<keyword evidence="1" id="KW-0175">Coiled coil</keyword>
<keyword evidence="4" id="KW-1185">Reference proteome</keyword>
<feature type="chain" id="PRO_5021760616" description="OmpH family outer membrane protein" evidence="2">
    <location>
        <begin position="28"/>
        <end position="193"/>
    </location>
</feature>
<proteinExistence type="predicted"/>
<reference evidence="3 4" key="1">
    <citation type="submission" date="2019-07" db="EMBL/GenBank/DDBJ databases">
        <authorList>
            <person name="Huq M.A."/>
        </authorList>
    </citation>
    <scope>NUCLEOTIDE SEQUENCE [LARGE SCALE GENOMIC DNA]</scope>
    <source>
        <strain evidence="3 4">MAH-3</strain>
    </source>
</reference>
<feature type="coiled-coil region" evidence="1">
    <location>
        <begin position="85"/>
        <end position="144"/>
    </location>
</feature>
<sequence>MEKMNFKNLFMIGMMVAGLVATTPSFAAHEEGSIKGNRFLNRKEYKEMKASMSRIERDQQRIAFYKAEFKKNKEAGLAIESHMSKKELRKAKADLKRDKKYLRIDKCDLQADQYTAIHQANLERKAAKKELYAAKKELRKDTRQGNVADLREDAALVETLTLKKELKAKQAEALKDDVYAFFIYLDDEIDEVV</sequence>
<evidence type="ECO:0000313" key="4">
    <source>
        <dbReference type="Proteomes" id="UP000316008"/>
    </source>
</evidence>
<organism evidence="3 4">
    <name type="scientific">Fluviicola chungangensis</name>
    <dbReference type="NCBI Taxonomy" id="2597671"/>
    <lineage>
        <taxon>Bacteria</taxon>
        <taxon>Pseudomonadati</taxon>
        <taxon>Bacteroidota</taxon>
        <taxon>Flavobacteriia</taxon>
        <taxon>Flavobacteriales</taxon>
        <taxon>Crocinitomicaceae</taxon>
        <taxon>Fluviicola</taxon>
    </lineage>
</organism>
<evidence type="ECO:0000256" key="2">
    <source>
        <dbReference type="SAM" id="SignalP"/>
    </source>
</evidence>
<feature type="signal peptide" evidence="2">
    <location>
        <begin position="1"/>
        <end position="27"/>
    </location>
</feature>
<evidence type="ECO:0000313" key="3">
    <source>
        <dbReference type="EMBL" id="TSJ45473.1"/>
    </source>
</evidence>
<dbReference type="RefSeq" id="WP_144332429.1">
    <property type="nucleotide sequence ID" value="NZ_VLPL01000003.1"/>
</dbReference>
<gene>
    <name evidence="3" type="ORF">FO442_06880</name>
</gene>
<evidence type="ECO:0008006" key="5">
    <source>
        <dbReference type="Google" id="ProtNLM"/>
    </source>
</evidence>
<dbReference type="EMBL" id="VLPL01000003">
    <property type="protein sequence ID" value="TSJ45473.1"/>
    <property type="molecule type" value="Genomic_DNA"/>
</dbReference>
<dbReference type="AlphaFoldDB" id="A0A556N082"/>